<dbReference type="InterPro" id="IPR025110">
    <property type="entry name" value="AMP-bd_C"/>
</dbReference>
<comment type="caution">
    <text evidence="5">The sequence shown here is derived from an EMBL/GenBank/DDBJ whole genome shotgun (WGS) entry which is preliminary data.</text>
</comment>
<keyword evidence="2" id="KW-0596">Phosphopantetheine</keyword>
<proteinExistence type="predicted"/>
<accession>A0A4R2JP54</accession>
<dbReference type="InterPro" id="IPR020845">
    <property type="entry name" value="AMP-binding_CS"/>
</dbReference>
<dbReference type="Pfam" id="PF13193">
    <property type="entry name" value="AMP-binding_C"/>
    <property type="match status" value="1"/>
</dbReference>
<dbReference type="AlphaFoldDB" id="A0A4R2JP54"/>
<evidence type="ECO:0000256" key="2">
    <source>
        <dbReference type="ARBA" id="ARBA00022450"/>
    </source>
</evidence>
<keyword evidence="3" id="KW-0597">Phosphoprotein</keyword>
<dbReference type="PANTHER" id="PTHR45527:SF1">
    <property type="entry name" value="FATTY ACID SYNTHASE"/>
    <property type="match status" value="1"/>
</dbReference>
<organism evidence="5 6">
    <name type="scientific">Actinocrispum wychmicini</name>
    <dbReference type="NCBI Taxonomy" id="1213861"/>
    <lineage>
        <taxon>Bacteria</taxon>
        <taxon>Bacillati</taxon>
        <taxon>Actinomycetota</taxon>
        <taxon>Actinomycetes</taxon>
        <taxon>Pseudonocardiales</taxon>
        <taxon>Pseudonocardiaceae</taxon>
        <taxon>Actinocrispum</taxon>
    </lineage>
</organism>
<dbReference type="Gene3D" id="3.30.559.10">
    <property type="entry name" value="Chloramphenicol acetyltransferase-like domain"/>
    <property type="match status" value="1"/>
</dbReference>
<keyword evidence="6" id="KW-1185">Reference proteome</keyword>
<evidence type="ECO:0000256" key="3">
    <source>
        <dbReference type="ARBA" id="ARBA00022553"/>
    </source>
</evidence>
<feature type="domain" description="Carrier" evidence="4">
    <location>
        <begin position="6"/>
        <end position="81"/>
    </location>
</feature>
<dbReference type="PROSITE" id="PS00455">
    <property type="entry name" value="AMP_BINDING"/>
    <property type="match status" value="1"/>
</dbReference>
<dbReference type="GO" id="GO:0005829">
    <property type="term" value="C:cytosol"/>
    <property type="evidence" value="ECO:0007669"/>
    <property type="project" value="TreeGrafter"/>
</dbReference>
<dbReference type="PANTHER" id="PTHR45527">
    <property type="entry name" value="NONRIBOSOMAL PEPTIDE SYNTHETASE"/>
    <property type="match status" value="1"/>
</dbReference>
<dbReference type="InterPro" id="IPR023213">
    <property type="entry name" value="CAT-like_dom_sf"/>
</dbReference>
<evidence type="ECO:0000313" key="5">
    <source>
        <dbReference type="EMBL" id="TCO61923.1"/>
    </source>
</evidence>
<dbReference type="InterPro" id="IPR042099">
    <property type="entry name" value="ANL_N_sf"/>
</dbReference>
<feature type="domain" description="Carrier" evidence="4">
    <location>
        <begin position="1045"/>
        <end position="1120"/>
    </location>
</feature>
<evidence type="ECO:0000256" key="1">
    <source>
        <dbReference type="ARBA" id="ARBA00001957"/>
    </source>
</evidence>
<gene>
    <name evidence="5" type="ORF">EV192_10260</name>
</gene>
<dbReference type="GO" id="GO:0009366">
    <property type="term" value="C:enterobactin synthetase complex"/>
    <property type="evidence" value="ECO:0007669"/>
    <property type="project" value="TreeGrafter"/>
</dbReference>
<dbReference type="GO" id="GO:0047527">
    <property type="term" value="F:2,3-dihydroxybenzoate-serine ligase activity"/>
    <property type="evidence" value="ECO:0007669"/>
    <property type="project" value="TreeGrafter"/>
</dbReference>
<dbReference type="GO" id="GO:0008610">
    <property type="term" value="P:lipid biosynthetic process"/>
    <property type="evidence" value="ECO:0007669"/>
    <property type="project" value="UniProtKB-ARBA"/>
</dbReference>
<sequence>MTDPVAADGQTTAAIREILGELVGNRDVDPDLGFRKLGGDSIRAVKAVGRIAVEFGTSDETNELLLEALLDGASATLLAGLVDGMADRTGTTSITVPAEDNPLSYNEERLWLAQRYHPASPAYNVVNAFHVVGDLDLPALDRAAQALVARHPALSTQYTHQDPGLADCGITATADIAHRDDRQSPAEVLASARADADMPFDLAEGRLLRLRTYATADGGRLLLVVVHHIATDGWSMDLIYRELTDLYAGRELGPAPAGYREFAQTQRRSREPLASADKFAARLVPAPDRVELSPDRQRPPARSMAGEILRTRLPAATADRLRTLADETGTSLYVVLLAMFYLCLARCTRQWDLLIGTVVAARTEPEYQNTVGFFANTVPIRASAAMDTTIVDLLDKLWAESRWVLSHQNVPLEELAVRIRRAADRAHSPLVDVVMVLQNNDSVTPRFAGCAVTPVPLHTGTAKFDLMLEVTPVGAVGDLDLGWEYATDVLNEGTVAELAATFDQLSTSITEPAATVRSVVGVRAGERARIAAVNDTARSWPEMDVSVRFDDLADADPGALALLDGPVTVSRTELRALRDGLARRLDVSGVRAGDVVVVHLPRSARSVAALFATWRVGAVPMFVDVHHPREHRDILVRACRPAAVLTDEIDGWAVGTRIVAVVDAEQEAPPGKPAVRRELDDPAWLVATSGSTGPPKITVGTHRSLHNRCYWAWDAFPYTAGEVAALRTPVGFVDAIAETVVPLLAGVPLAIVPDRAVWDASELVDVMSHHRVTRLLATPSILRHLLDAYPDLASVVPTLAWLMCSGEPLDAGLLVRLRTALPGTRLVNLYGSSEVAGDATCVDVTELPATMQVPLGRPIANAGVLVVDDVGEPVPMGVVGELVVTGAPVGRGYLVDGHVTLTEGYRDSERGRVYRTGDLGRLGADGRFYFVGRRDRQVKVRGCRVELGQVEATMLGLPGVRQAAAWVQSGPDGAVRIDSAVVPAPGCPLVAAEVRAGLRDLVPSYMVPSRVAVVDVLPLNVNGKLDRAATGRLSARLEPDASDTSVLTLQQQYVRQIWASLLAGEVAGLDENFFALGGDSLAVNTMLATLVRDTGVSVDVGAFLGTPTIRALADRLVGVAATILAERVG</sequence>
<dbReference type="InterPro" id="IPR001242">
    <property type="entry name" value="Condensation_dom"/>
</dbReference>
<dbReference type="GO" id="GO:0031177">
    <property type="term" value="F:phosphopantetheine binding"/>
    <property type="evidence" value="ECO:0007669"/>
    <property type="project" value="InterPro"/>
</dbReference>
<dbReference type="SUPFAM" id="SSF47336">
    <property type="entry name" value="ACP-like"/>
    <property type="match status" value="2"/>
</dbReference>
<dbReference type="Gene3D" id="3.30.300.30">
    <property type="match status" value="1"/>
</dbReference>
<dbReference type="Pfam" id="PF00550">
    <property type="entry name" value="PP-binding"/>
    <property type="match status" value="2"/>
</dbReference>
<evidence type="ECO:0000259" key="4">
    <source>
        <dbReference type="PROSITE" id="PS50075"/>
    </source>
</evidence>
<dbReference type="OrthoDB" id="8870348at2"/>
<protein>
    <submittedName>
        <fullName evidence="5">Amino acid adenylation domain-containing protein</fullName>
    </submittedName>
</protein>
<dbReference type="SMART" id="SM00823">
    <property type="entry name" value="PKS_PP"/>
    <property type="match status" value="2"/>
</dbReference>
<dbReference type="InterPro" id="IPR036736">
    <property type="entry name" value="ACP-like_sf"/>
</dbReference>
<dbReference type="SUPFAM" id="SSF52777">
    <property type="entry name" value="CoA-dependent acyltransferases"/>
    <property type="match status" value="2"/>
</dbReference>
<dbReference type="SUPFAM" id="SSF56801">
    <property type="entry name" value="Acetyl-CoA synthetase-like"/>
    <property type="match status" value="1"/>
</dbReference>
<dbReference type="Gene3D" id="1.10.1200.10">
    <property type="entry name" value="ACP-like"/>
    <property type="match status" value="2"/>
</dbReference>
<dbReference type="PROSITE" id="PS00012">
    <property type="entry name" value="PHOSPHOPANTETHEINE"/>
    <property type="match status" value="2"/>
</dbReference>
<dbReference type="InterPro" id="IPR020806">
    <property type="entry name" value="PKS_PP-bd"/>
</dbReference>
<reference evidence="5 6" key="1">
    <citation type="submission" date="2019-03" db="EMBL/GenBank/DDBJ databases">
        <title>Genomic Encyclopedia of Type Strains, Phase IV (KMG-IV): sequencing the most valuable type-strain genomes for metagenomic binning, comparative biology and taxonomic classification.</title>
        <authorList>
            <person name="Goeker M."/>
        </authorList>
    </citation>
    <scope>NUCLEOTIDE SEQUENCE [LARGE SCALE GENOMIC DNA]</scope>
    <source>
        <strain evidence="5 6">DSM 45934</strain>
    </source>
</reference>
<dbReference type="InterPro" id="IPR006162">
    <property type="entry name" value="Ppantetheine_attach_site"/>
</dbReference>
<dbReference type="CDD" id="cd05930">
    <property type="entry name" value="A_NRPS"/>
    <property type="match status" value="1"/>
</dbReference>
<dbReference type="InterPro" id="IPR045851">
    <property type="entry name" value="AMP-bd_C_sf"/>
</dbReference>
<dbReference type="GO" id="GO:0043041">
    <property type="term" value="P:amino acid activation for nonribosomal peptide biosynthetic process"/>
    <property type="evidence" value="ECO:0007669"/>
    <property type="project" value="TreeGrafter"/>
</dbReference>
<dbReference type="GO" id="GO:0009239">
    <property type="term" value="P:enterobactin biosynthetic process"/>
    <property type="evidence" value="ECO:0007669"/>
    <property type="project" value="TreeGrafter"/>
</dbReference>
<dbReference type="InterPro" id="IPR000873">
    <property type="entry name" value="AMP-dep_synth/lig_dom"/>
</dbReference>
<dbReference type="Gene3D" id="3.30.559.30">
    <property type="entry name" value="Nonribosomal peptide synthetase, condensation domain"/>
    <property type="match status" value="1"/>
</dbReference>
<dbReference type="EMBL" id="SLWS01000002">
    <property type="protein sequence ID" value="TCO61923.1"/>
    <property type="molecule type" value="Genomic_DNA"/>
</dbReference>
<dbReference type="RefSeq" id="WP_132113324.1">
    <property type="nucleotide sequence ID" value="NZ_SLWS01000002.1"/>
</dbReference>
<dbReference type="Gene3D" id="3.40.50.12780">
    <property type="entry name" value="N-terminal domain of ligase-like"/>
    <property type="match status" value="1"/>
</dbReference>
<dbReference type="Pfam" id="PF00501">
    <property type="entry name" value="AMP-binding"/>
    <property type="match status" value="1"/>
</dbReference>
<dbReference type="CDD" id="cd19531">
    <property type="entry name" value="LCL_NRPS-like"/>
    <property type="match status" value="1"/>
</dbReference>
<name>A0A4R2JP54_9PSEU</name>
<dbReference type="Proteomes" id="UP000295680">
    <property type="component" value="Unassembled WGS sequence"/>
</dbReference>
<dbReference type="Pfam" id="PF00668">
    <property type="entry name" value="Condensation"/>
    <property type="match status" value="1"/>
</dbReference>
<evidence type="ECO:0000313" key="6">
    <source>
        <dbReference type="Proteomes" id="UP000295680"/>
    </source>
</evidence>
<comment type="cofactor">
    <cofactor evidence="1">
        <name>pantetheine 4'-phosphate</name>
        <dbReference type="ChEBI" id="CHEBI:47942"/>
    </cofactor>
</comment>
<dbReference type="PROSITE" id="PS50075">
    <property type="entry name" value="CARRIER"/>
    <property type="match status" value="2"/>
</dbReference>
<dbReference type="InterPro" id="IPR009081">
    <property type="entry name" value="PP-bd_ACP"/>
</dbReference>